<evidence type="ECO:0000313" key="2">
    <source>
        <dbReference type="Proteomes" id="UP000261032"/>
    </source>
</evidence>
<protein>
    <recommendedName>
        <fullName evidence="3">Permuted papain-like amidase YaeF/Yiix C92 family enzyme</fullName>
    </recommendedName>
</protein>
<accession>A0A3E3EDA6</accession>
<gene>
    <name evidence="1" type="ORF">DXB93_08090</name>
</gene>
<dbReference type="InterPro" id="IPR024453">
    <property type="entry name" value="Peptidase_C92"/>
</dbReference>
<dbReference type="SUPFAM" id="SSF54001">
    <property type="entry name" value="Cysteine proteinases"/>
    <property type="match status" value="1"/>
</dbReference>
<dbReference type="RefSeq" id="WP_117581280.1">
    <property type="nucleotide sequence ID" value="NZ_QUSL01000010.1"/>
</dbReference>
<sequence length="247" mass="28801">MKKFLVGIVIIIIASIGFNLKPDKRDQAVVVQEEPVVKKEEVITYKELLEYLDIFKTGDIINIENTNYLSSYAIPGRWKHTIFYLGTYQQFSQVFTPEDKYYEEINKHYKNQNEVLVLDSNSTGVKIRTFDQMANLKEESYLKALSGYRFNEDDNFIKTYLSRALDYLGTPYDYSMTTYDDKALYCSELVYYALLANNIEVTKTSSIVEHVVITPTDLSDFLETLEDIDHVYLLEKEDNWINDAIND</sequence>
<dbReference type="EMBL" id="QUSL01000010">
    <property type="protein sequence ID" value="RGD85519.1"/>
    <property type="molecule type" value="Genomic_DNA"/>
</dbReference>
<organism evidence="1 2">
    <name type="scientific">Thomasclavelia ramosa</name>
    <dbReference type="NCBI Taxonomy" id="1547"/>
    <lineage>
        <taxon>Bacteria</taxon>
        <taxon>Bacillati</taxon>
        <taxon>Bacillota</taxon>
        <taxon>Erysipelotrichia</taxon>
        <taxon>Erysipelotrichales</taxon>
        <taxon>Coprobacillaceae</taxon>
        <taxon>Thomasclavelia</taxon>
    </lineage>
</organism>
<reference evidence="1 2" key="1">
    <citation type="submission" date="2018-08" db="EMBL/GenBank/DDBJ databases">
        <title>A genome reference for cultivated species of the human gut microbiota.</title>
        <authorList>
            <person name="Zou Y."/>
            <person name="Xue W."/>
            <person name="Luo G."/>
        </authorList>
    </citation>
    <scope>NUCLEOTIDE SEQUENCE [LARGE SCALE GENOMIC DNA]</scope>
    <source>
        <strain evidence="1 2">OM06-4</strain>
    </source>
</reference>
<proteinExistence type="predicted"/>
<evidence type="ECO:0000313" key="1">
    <source>
        <dbReference type="EMBL" id="RGD85519.1"/>
    </source>
</evidence>
<dbReference type="Proteomes" id="UP000261032">
    <property type="component" value="Unassembled WGS sequence"/>
</dbReference>
<dbReference type="InterPro" id="IPR038765">
    <property type="entry name" value="Papain-like_cys_pep_sf"/>
</dbReference>
<dbReference type="Pfam" id="PF05708">
    <property type="entry name" value="Peptidase_C92"/>
    <property type="match status" value="1"/>
</dbReference>
<dbReference type="AlphaFoldDB" id="A0A3E3EDA6"/>
<evidence type="ECO:0008006" key="3">
    <source>
        <dbReference type="Google" id="ProtNLM"/>
    </source>
</evidence>
<dbReference type="Gene3D" id="3.90.1720.10">
    <property type="entry name" value="endopeptidase domain like (from Nostoc punctiforme)"/>
    <property type="match status" value="1"/>
</dbReference>
<comment type="caution">
    <text evidence="1">The sequence shown here is derived from an EMBL/GenBank/DDBJ whole genome shotgun (WGS) entry which is preliminary data.</text>
</comment>
<name>A0A3E3EDA6_9FIRM</name>